<keyword evidence="5" id="KW-1185">Reference proteome</keyword>
<evidence type="ECO:0000256" key="2">
    <source>
        <dbReference type="SAM" id="SignalP"/>
    </source>
</evidence>
<accession>A0ABY5YLB0</accession>
<dbReference type="PANTHER" id="PTHR36504">
    <property type="entry name" value="LIPOPOLYSACCHARIDE EXPORT SYSTEM PROTEIN LPTA"/>
    <property type="match status" value="1"/>
</dbReference>
<dbReference type="InterPro" id="IPR052037">
    <property type="entry name" value="LPS_export_LptA"/>
</dbReference>
<evidence type="ECO:0000259" key="3">
    <source>
        <dbReference type="Pfam" id="PF03968"/>
    </source>
</evidence>
<dbReference type="Pfam" id="PF03968">
    <property type="entry name" value="LptD_N"/>
    <property type="match status" value="1"/>
</dbReference>
<feature type="signal peptide" evidence="2">
    <location>
        <begin position="1"/>
        <end position="18"/>
    </location>
</feature>
<feature type="domain" description="Organic solvent tolerance-like N-terminal" evidence="3">
    <location>
        <begin position="139"/>
        <end position="245"/>
    </location>
</feature>
<dbReference type="EMBL" id="CP104213">
    <property type="protein sequence ID" value="UWX64887.1"/>
    <property type="molecule type" value="Genomic_DNA"/>
</dbReference>
<protein>
    <recommendedName>
        <fullName evidence="3">Organic solvent tolerance-like N-terminal domain-containing protein</fullName>
    </recommendedName>
</protein>
<feature type="chain" id="PRO_5046132878" description="Organic solvent tolerance-like N-terminal domain-containing protein" evidence="2">
    <location>
        <begin position="19"/>
        <end position="304"/>
    </location>
</feature>
<reference evidence="4" key="1">
    <citation type="submission" date="2022-09" db="EMBL/GenBank/DDBJ databases">
        <title>genome sequence of Deinococcus rubellus.</title>
        <authorList>
            <person name="Srinivasan S."/>
        </authorList>
    </citation>
    <scope>NUCLEOTIDE SEQUENCE</scope>
    <source>
        <strain evidence="4">Ant6</strain>
    </source>
</reference>
<dbReference type="InterPro" id="IPR005653">
    <property type="entry name" value="OstA-like_N"/>
</dbReference>
<dbReference type="Proteomes" id="UP001060261">
    <property type="component" value="Chromosome"/>
</dbReference>
<dbReference type="PANTHER" id="PTHR36504:SF1">
    <property type="entry name" value="LIPOPOLYSACCHARIDE EXPORT SYSTEM PROTEIN LPTA"/>
    <property type="match status" value="1"/>
</dbReference>
<sequence length="304" mass="31812">MKRPLILLSMLALTTALAAQVDRVLRFDTAANVQGNLRNGPINYTGKDGKPIKASVNNVNITAPSAVLTAPAGSTLAGSEGKRTAVFSGGGGDVNVVRGRLTARGGQLAYSEATGQGVLTSSPSAVFVPETKDDGDPVNIKATQMSLDVDTNMSTSTGNVELISGTQTGRGDKLIFDEDKSVGVLTGTPSLTRAASAKQKELIITGTEARVVSKNKLLYVKGKVKLVQGTSTTTGDAVYYDDKNNVAYVVGNAVSSDSKTGTRVAALKNGYLEQRTDLGRVRALSKPFNIPTDRFLLTGEKSSR</sequence>
<gene>
    <name evidence="4" type="ORF">N0D28_04290</name>
</gene>
<dbReference type="RefSeq" id="WP_260561145.1">
    <property type="nucleotide sequence ID" value="NZ_BAABEC010000069.1"/>
</dbReference>
<name>A0ABY5YLB0_9DEIO</name>
<dbReference type="Gene3D" id="2.60.450.10">
    <property type="entry name" value="Lipopolysaccharide (LPS) transport protein A like domain"/>
    <property type="match status" value="1"/>
</dbReference>
<evidence type="ECO:0000313" key="5">
    <source>
        <dbReference type="Proteomes" id="UP001060261"/>
    </source>
</evidence>
<proteinExistence type="predicted"/>
<evidence type="ECO:0000256" key="1">
    <source>
        <dbReference type="ARBA" id="ARBA00022729"/>
    </source>
</evidence>
<evidence type="ECO:0000313" key="4">
    <source>
        <dbReference type="EMBL" id="UWX64887.1"/>
    </source>
</evidence>
<keyword evidence="1 2" id="KW-0732">Signal</keyword>
<organism evidence="4 5">
    <name type="scientific">Deinococcus rubellus</name>
    <dbReference type="NCBI Taxonomy" id="1889240"/>
    <lineage>
        <taxon>Bacteria</taxon>
        <taxon>Thermotogati</taxon>
        <taxon>Deinococcota</taxon>
        <taxon>Deinococci</taxon>
        <taxon>Deinococcales</taxon>
        <taxon>Deinococcaceae</taxon>
        <taxon>Deinococcus</taxon>
    </lineage>
</organism>